<dbReference type="GO" id="GO:0003861">
    <property type="term" value="F:3-isopropylmalate dehydratase activity"/>
    <property type="evidence" value="ECO:0007669"/>
    <property type="project" value="UniProtKB-EC"/>
</dbReference>
<comment type="catalytic activity">
    <reaction evidence="1">
        <text>(2R,3S)-3-isopropylmalate = (2S)-2-isopropylmalate</text>
        <dbReference type="Rhea" id="RHEA:32287"/>
        <dbReference type="ChEBI" id="CHEBI:1178"/>
        <dbReference type="ChEBI" id="CHEBI:35121"/>
        <dbReference type="EC" id="4.2.1.33"/>
    </reaction>
</comment>
<evidence type="ECO:0000256" key="1">
    <source>
        <dbReference type="ARBA" id="ARBA00000491"/>
    </source>
</evidence>
<evidence type="ECO:0000256" key="10">
    <source>
        <dbReference type="ARBA" id="ARBA00023304"/>
    </source>
</evidence>
<dbReference type="Pfam" id="PF00694">
    <property type="entry name" value="Aconitase_C"/>
    <property type="match status" value="1"/>
</dbReference>
<dbReference type="GO" id="GO:0009316">
    <property type="term" value="C:3-isopropylmalate dehydratase complex"/>
    <property type="evidence" value="ECO:0007669"/>
    <property type="project" value="InterPro"/>
</dbReference>
<dbReference type="EMBL" id="DPPF01000094">
    <property type="protein sequence ID" value="HCW92992.1"/>
    <property type="molecule type" value="Genomic_DNA"/>
</dbReference>
<dbReference type="InterPro" id="IPR015928">
    <property type="entry name" value="Aconitase/3IPM_dehydase_swvl"/>
</dbReference>
<dbReference type="Proteomes" id="UP000262325">
    <property type="component" value="Unassembled WGS sequence"/>
</dbReference>
<dbReference type="PANTHER" id="PTHR43345">
    <property type="entry name" value="3-ISOPROPYLMALATE DEHYDRATASE SMALL SUBUNIT 2-RELATED-RELATED"/>
    <property type="match status" value="1"/>
</dbReference>
<dbReference type="SUPFAM" id="SSF52016">
    <property type="entry name" value="LeuD/IlvD-like"/>
    <property type="match status" value="1"/>
</dbReference>
<evidence type="ECO:0000313" key="13">
    <source>
        <dbReference type="Proteomes" id="UP000262325"/>
    </source>
</evidence>
<dbReference type="CDD" id="cd01577">
    <property type="entry name" value="IPMI_Swivel"/>
    <property type="match status" value="1"/>
</dbReference>
<evidence type="ECO:0000256" key="7">
    <source>
        <dbReference type="ARBA" id="ARBA00022430"/>
    </source>
</evidence>
<dbReference type="GO" id="GO:0009098">
    <property type="term" value="P:L-leucine biosynthetic process"/>
    <property type="evidence" value="ECO:0007669"/>
    <property type="project" value="UniProtKB-UniPathway"/>
</dbReference>
<dbReference type="Gene3D" id="3.20.19.10">
    <property type="entry name" value="Aconitase, domain 4"/>
    <property type="match status" value="1"/>
</dbReference>
<evidence type="ECO:0000256" key="2">
    <source>
        <dbReference type="ARBA" id="ARBA00002695"/>
    </source>
</evidence>
<dbReference type="PANTHER" id="PTHR43345:SF5">
    <property type="entry name" value="3-ISOPROPYLMALATE DEHYDRATASE SMALL SUBUNIT"/>
    <property type="match status" value="1"/>
</dbReference>
<evidence type="ECO:0000256" key="8">
    <source>
        <dbReference type="ARBA" id="ARBA00022605"/>
    </source>
</evidence>
<dbReference type="EC" id="4.2.1.33" evidence="6"/>
<keyword evidence="9" id="KW-0456">Lyase</keyword>
<evidence type="ECO:0000256" key="9">
    <source>
        <dbReference type="ARBA" id="ARBA00023239"/>
    </source>
</evidence>
<dbReference type="UniPathway" id="UPA00048">
    <property type="reaction ID" value="UER00071"/>
</dbReference>
<comment type="pathway">
    <text evidence="3">Amino-acid biosynthesis; L-leucine biosynthesis; L-leucine from 3-methyl-2-oxobutanoate: step 2/4.</text>
</comment>
<keyword evidence="7" id="KW-0432">Leucine biosynthesis</keyword>
<feature type="domain" description="Aconitase A/isopropylmalate dehydratase small subunit swivel" evidence="11">
    <location>
        <begin position="5"/>
        <end position="124"/>
    </location>
</feature>
<accession>A0A3D5QCV2</accession>
<dbReference type="InterPro" id="IPR000573">
    <property type="entry name" value="AconitaseA/IPMdHydase_ssu_swvl"/>
</dbReference>
<gene>
    <name evidence="12" type="primary">leuD</name>
    <name evidence="12" type="ORF">DHM44_04850</name>
</gene>
<protein>
    <recommendedName>
        <fullName evidence="6">3-isopropylmalate dehydratase</fullName>
        <ecNumber evidence="6">4.2.1.33</ecNumber>
    </recommendedName>
</protein>
<dbReference type="AlphaFoldDB" id="A0A3D5QCV2"/>
<sequence length="201" mass="22487">MSINPVSKVEGRAVPIVLNDIDTDRIIPARYLKCVTFDGLGKYAFYDDRFNTDGTEKEHPLNDKRFKGANIIISGANFGCGSSREHAPQAIKRAGIDAVVAESFAEIFHGNATTLGIVCITLSRSEINELRSLVEKSPETKLLIDIEKETLHTPGKTYKFQINQNAKKDLLAGTYDSLAELLANMDKVRRFEKELPYFFSR</sequence>
<evidence type="ECO:0000313" key="12">
    <source>
        <dbReference type="EMBL" id="HCW92992.1"/>
    </source>
</evidence>
<comment type="function">
    <text evidence="2">Catalyzes the isomerization between 2-isopropylmalate and 3-isopropylmalate, via the formation of 2-isopropylmaleate.</text>
</comment>
<keyword evidence="10" id="KW-0100">Branched-chain amino acid biosynthesis</keyword>
<evidence type="ECO:0000256" key="5">
    <source>
        <dbReference type="ARBA" id="ARBA00011271"/>
    </source>
</evidence>
<reference evidence="12 13" key="1">
    <citation type="journal article" date="2018" name="Nat. Biotechnol.">
        <title>A standardized bacterial taxonomy based on genome phylogeny substantially revises the tree of life.</title>
        <authorList>
            <person name="Parks D.H."/>
            <person name="Chuvochina M."/>
            <person name="Waite D.W."/>
            <person name="Rinke C."/>
            <person name="Skarshewski A."/>
            <person name="Chaumeil P.A."/>
            <person name="Hugenholtz P."/>
        </authorList>
    </citation>
    <scope>NUCLEOTIDE SEQUENCE [LARGE SCALE GENOMIC DNA]</scope>
    <source>
        <strain evidence="12">UBA8672</strain>
    </source>
</reference>
<evidence type="ECO:0000259" key="11">
    <source>
        <dbReference type="Pfam" id="PF00694"/>
    </source>
</evidence>
<dbReference type="InterPro" id="IPR033940">
    <property type="entry name" value="IPMI_Swivel"/>
</dbReference>
<dbReference type="NCBIfam" id="TIGR00171">
    <property type="entry name" value="leuD"/>
    <property type="match status" value="1"/>
</dbReference>
<evidence type="ECO:0000256" key="4">
    <source>
        <dbReference type="ARBA" id="ARBA00009845"/>
    </source>
</evidence>
<dbReference type="InterPro" id="IPR004431">
    <property type="entry name" value="3-IsopropMal_deHydase_ssu"/>
</dbReference>
<proteinExistence type="inferred from homology"/>
<organism evidence="12 13">
    <name type="scientific">Flexistipes sinusarabici</name>
    <dbReference type="NCBI Taxonomy" id="2352"/>
    <lineage>
        <taxon>Bacteria</taxon>
        <taxon>Pseudomonadati</taxon>
        <taxon>Deferribacterota</taxon>
        <taxon>Deferribacteres</taxon>
        <taxon>Deferribacterales</taxon>
        <taxon>Flexistipitaceae</taxon>
        <taxon>Flexistipes</taxon>
    </lineage>
</organism>
<evidence type="ECO:0000256" key="6">
    <source>
        <dbReference type="ARBA" id="ARBA00011998"/>
    </source>
</evidence>
<comment type="similarity">
    <text evidence="4">Belongs to the LeuD family. LeuD type 1 subfamily.</text>
</comment>
<name>A0A3D5QCV2_FLESI</name>
<comment type="caution">
    <text evidence="12">The sequence shown here is derived from an EMBL/GenBank/DDBJ whole genome shotgun (WGS) entry which is preliminary data.</text>
</comment>
<comment type="subunit">
    <text evidence="5">Heterodimer of LeuC and LeuD.</text>
</comment>
<keyword evidence="8" id="KW-0028">Amino-acid biosynthesis</keyword>
<dbReference type="NCBIfam" id="NF002458">
    <property type="entry name" value="PRK01641.1"/>
    <property type="match status" value="1"/>
</dbReference>
<evidence type="ECO:0000256" key="3">
    <source>
        <dbReference type="ARBA" id="ARBA00004729"/>
    </source>
</evidence>
<dbReference type="InterPro" id="IPR050075">
    <property type="entry name" value="LeuD"/>
</dbReference>